<keyword evidence="10 12" id="KW-0694">RNA-binding</keyword>
<comment type="function">
    <text evidence="12">A translation factor that gates the progression of the 70S ribosomal initiation complex (IC, containing tRNA(fMet) in the P-site) into the translation elongation cycle by using a mechanism sensitive to the ATP/ADP ratio. Binds to the 70S ribosome E-site where it modulates the state of the translating ribosome during subunit translocation. ATP hydrolysis probably frees it from the ribosome, which can enter the elongation phase.</text>
</comment>
<dbReference type="PROSITE" id="PS50893">
    <property type="entry name" value="ABC_TRANSPORTER_2"/>
    <property type="match status" value="2"/>
</dbReference>
<feature type="region of interest" description="PtIM" evidence="12">
    <location>
        <begin position="242"/>
        <end position="322"/>
    </location>
</feature>
<keyword evidence="7 12" id="KW-0378">Hydrolase</keyword>
<organism evidence="15">
    <name type="scientific">Thiothrix subterranea</name>
    <dbReference type="NCBI Taxonomy" id="2735563"/>
    <lineage>
        <taxon>Bacteria</taxon>
        <taxon>Pseudomonadati</taxon>
        <taxon>Pseudomonadota</taxon>
        <taxon>Gammaproteobacteria</taxon>
        <taxon>Thiotrichales</taxon>
        <taxon>Thiotrichaceae</taxon>
        <taxon>Thiothrix</taxon>
    </lineage>
</organism>
<keyword evidence="2 12" id="KW-0963">Cytoplasm</keyword>
<evidence type="ECO:0000256" key="8">
    <source>
        <dbReference type="ARBA" id="ARBA00022840"/>
    </source>
</evidence>
<dbReference type="RefSeq" id="WP_308134430.1">
    <property type="nucleotide sequence ID" value="NZ_CP133217.1"/>
</dbReference>
<evidence type="ECO:0000313" key="16">
    <source>
        <dbReference type="Proteomes" id="UP001223336"/>
    </source>
</evidence>
<accession>A0AA51MM12</accession>
<evidence type="ECO:0000256" key="3">
    <source>
        <dbReference type="ARBA" id="ARBA00022555"/>
    </source>
</evidence>
<keyword evidence="11 12" id="KW-0648">Protein biosynthesis</keyword>
<evidence type="ECO:0000256" key="10">
    <source>
        <dbReference type="ARBA" id="ARBA00022884"/>
    </source>
</evidence>
<evidence type="ECO:0000256" key="6">
    <source>
        <dbReference type="ARBA" id="ARBA00022741"/>
    </source>
</evidence>
<dbReference type="GO" id="GO:0045900">
    <property type="term" value="P:negative regulation of translational elongation"/>
    <property type="evidence" value="ECO:0007669"/>
    <property type="project" value="UniProtKB-UniRule"/>
</dbReference>
<dbReference type="FunFam" id="3.40.50.300:FF:000011">
    <property type="entry name" value="Putative ABC transporter ATP-binding component"/>
    <property type="match status" value="1"/>
</dbReference>
<name>A0AA51MM12_9GAMM</name>
<dbReference type="PANTHER" id="PTHR43858:SF1">
    <property type="entry name" value="ABC TRANSPORTER-RELATED PROTEIN"/>
    <property type="match status" value="1"/>
</dbReference>
<evidence type="ECO:0000256" key="9">
    <source>
        <dbReference type="ARBA" id="ARBA00022845"/>
    </source>
</evidence>
<comment type="subcellular location">
    <subcellularLocation>
        <location evidence="12">Cytoplasm</location>
    </subcellularLocation>
    <text evidence="12">Associates with ribosomes and polysomes.</text>
</comment>
<comment type="subunit">
    <text evidence="12">Monomer. Probably contacts ribosomal proteins L1, L5, L33 and S7, the 16S and 23S rRNA and the P-site containing tRNA(fMet).</text>
</comment>
<reference evidence="15 16" key="1">
    <citation type="submission" date="2023-08" db="EMBL/GenBank/DDBJ databases">
        <title>New molecular markers tilS and rpoB for phylogenetic and monitoring studies of the genus Thiothrix biodiversity.</title>
        <authorList>
            <person name="Ravin N.V."/>
            <person name="Smolyakov D."/>
            <person name="Markov N.D."/>
            <person name="Beletsky A.V."/>
            <person name="Mardanov A.V."/>
            <person name="Rudenko T.S."/>
            <person name="Grabovich M.Y."/>
        </authorList>
    </citation>
    <scope>NUCLEOTIDE SEQUENCE</scope>
    <source>
        <strain evidence="15">DNT52</strain>
        <strain evidence="14 16">H33</strain>
    </source>
</reference>
<dbReference type="GO" id="GO:0005524">
    <property type="term" value="F:ATP binding"/>
    <property type="evidence" value="ECO:0007669"/>
    <property type="project" value="UniProtKB-UniRule"/>
</dbReference>
<dbReference type="InterPro" id="IPR017871">
    <property type="entry name" value="ABC_transporter-like_CS"/>
</dbReference>
<keyword evidence="16" id="KW-1185">Reference proteome</keyword>
<evidence type="ECO:0000256" key="5">
    <source>
        <dbReference type="ARBA" id="ARBA00022737"/>
    </source>
</evidence>
<keyword evidence="9 12" id="KW-0810">Translation regulation</keyword>
<comment type="domain">
    <text evidence="12">The P-site tRNA interaction motif (PtIM domain) probably interacts with the P-site tRNA(fMet) as well as the 23S rRNA.</text>
</comment>
<comment type="catalytic activity">
    <reaction evidence="12">
        <text>ATP + H2O = ADP + phosphate + H(+)</text>
        <dbReference type="Rhea" id="RHEA:13065"/>
        <dbReference type="ChEBI" id="CHEBI:15377"/>
        <dbReference type="ChEBI" id="CHEBI:15378"/>
        <dbReference type="ChEBI" id="CHEBI:30616"/>
        <dbReference type="ChEBI" id="CHEBI:43474"/>
        <dbReference type="ChEBI" id="CHEBI:456216"/>
    </reaction>
</comment>
<evidence type="ECO:0000256" key="2">
    <source>
        <dbReference type="ARBA" id="ARBA00022490"/>
    </source>
</evidence>
<feature type="domain" description="ABC transporter" evidence="13">
    <location>
        <begin position="6"/>
        <end position="259"/>
    </location>
</feature>
<feature type="region of interest" description="Arm" evidence="12">
    <location>
        <begin position="95"/>
        <end position="139"/>
    </location>
</feature>
<comment type="similarity">
    <text evidence="1 12">Belongs to the ABC transporter superfamily. ABCF family. Translational throttle EttA subfamily.</text>
</comment>
<keyword evidence="4 12" id="KW-0699">rRNA-binding</keyword>
<gene>
    <name evidence="12 15" type="primary">ettA</name>
    <name evidence="14" type="ORF">RCC75_07590</name>
    <name evidence="15" type="ORF">RCG00_01120</name>
</gene>
<dbReference type="FunFam" id="3.40.50.300:FF:000183">
    <property type="entry name" value="ABC transporter ATP-binding protein yjjK"/>
    <property type="match status" value="1"/>
</dbReference>
<dbReference type="NCBIfam" id="NF008775">
    <property type="entry name" value="PRK11819.1"/>
    <property type="match status" value="1"/>
</dbReference>
<evidence type="ECO:0000313" key="15">
    <source>
        <dbReference type="EMBL" id="WML86974.1"/>
    </source>
</evidence>
<proteinExistence type="inferred from homology"/>
<dbReference type="NCBIfam" id="TIGR03719">
    <property type="entry name" value="ABC_ABC_ChvD"/>
    <property type="match status" value="1"/>
</dbReference>
<dbReference type="GO" id="GO:0006412">
    <property type="term" value="P:translation"/>
    <property type="evidence" value="ECO:0007669"/>
    <property type="project" value="UniProtKB-KW"/>
</dbReference>
<keyword evidence="8 12" id="KW-0067">ATP-binding</keyword>
<evidence type="ECO:0000256" key="11">
    <source>
        <dbReference type="ARBA" id="ARBA00022917"/>
    </source>
</evidence>
<evidence type="ECO:0000313" key="14">
    <source>
        <dbReference type="EMBL" id="MDQ5768386.1"/>
    </source>
</evidence>
<sequence>MAQYIYTMNGVGKVVPPNRYILKDIYLSFFPGAKIGVLGYNGAGKSTLLRIMAGIDTDILGEARPQPGINIGYLSQEPQLDPTKDVRGNVEEGLKVIKDAQARLDEVYNAYAEPDADFDALAAEQARLENILQAADAHNLEHTLEVAADALRLPPWDADVTTLSGGEKRRVALCRLLLSSPDMLILDEPTNHLDAESVAWLERFLQDFPGTVVAVTHDRYFLDNVAGWILELDRGQGIPWEGNYSSWLEQKQNRLAQESKSEQGRQKAMKQELEWVRSNPKGRHAKSKARMQRFEELSSSDYQKRAETNEIYIAPGPRLGDLVIEANGISKSFGDRLLYENVSFSLPKGGIVGIIGPNGAGKTTLFRMITGQEQPDTGTFKVGETVKIAYVDQSRDDLDPNKTVFQEISDGYDIMTVGGYQIQARAYCGRFNFKGDSQQKRLCDLSGGERNRVHLAKLLKEGGNLLLLDEPTNDLDVETLRALEEAILNFPGCAVVISHDRWFLDRIATHILAFEGDSTVTWFEGNYSDYEEDYKRRHGNDLNPHRIKYKKLKA</sequence>
<protein>
    <recommendedName>
        <fullName evidence="12">Energy-dependent translational throttle protein EttA</fullName>
        <ecNumber evidence="12">3.6.1.-</ecNumber>
    </recommendedName>
    <alternativeName>
        <fullName evidence="12">Translational regulatory factor EttA</fullName>
    </alternativeName>
</protein>
<keyword evidence="5 12" id="KW-0677">Repeat</keyword>
<dbReference type="InterPro" id="IPR003593">
    <property type="entry name" value="AAA+_ATPase"/>
</dbReference>
<dbReference type="HAMAP" id="MF_00847">
    <property type="entry name" value="EttA"/>
    <property type="match status" value="1"/>
</dbReference>
<dbReference type="PANTHER" id="PTHR43858">
    <property type="entry name" value="ENERGY-DEPENDENT TRANSLATIONAL THROTTLE PROTEIN ETTA"/>
    <property type="match status" value="1"/>
</dbReference>
<dbReference type="Pfam" id="PF12848">
    <property type="entry name" value="ABC_tran_Xtn"/>
    <property type="match status" value="1"/>
</dbReference>
<dbReference type="EMBL" id="CP133217">
    <property type="protein sequence ID" value="WML86974.1"/>
    <property type="molecule type" value="Genomic_DNA"/>
</dbReference>
<dbReference type="Gene3D" id="3.40.50.300">
    <property type="entry name" value="P-loop containing nucleotide triphosphate hydrolases"/>
    <property type="match status" value="2"/>
</dbReference>
<dbReference type="InterPro" id="IPR032781">
    <property type="entry name" value="ABC_tran_Xtn"/>
</dbReference>
<feature type="domain" description="ABC transporter" evidence="13">
    <location>
        <begin position="324"/>
        <end position="550"/>
    </location>
</feature>
<dbReference type="GO" id="GO:0000049">
    <property type="term" value="F:tRNA binding"/>
    <property type="evidence" value="ECO:0007669"/>
    <property type="project" value="UniProtKB-UniRule"/>
</dbReference>
<dbReference type="AlphaFoldDB" id="A0AA51MM12"/>
<dbReference type="SMART" id="SM00382">
    <property type="entry name" value="AAA"/>
    <property type="match status" value="2"/>
</dbReference>
<evidence type="ECO:0000256" key="12">
    <source>
        <dbReference type="HAMAP-Rule" id="MF_00847"/>
    </source>
</evidence>
<evidence type="ECO:0000256" key="4">
    <source>
        <dbReference type="ARBA" id="ARBA00022730"/>
    </source>
</evidence>
<dbReference type="InterPro" id="IPR027417">
    <property type="entry name" value="P-loop_NTPase"/>
</dbReference>
<dbReference type="InterPro" id="IPR022374">
    <property type="entry name" value="EttA"/>
</dbReference>
<dbReference type="GO" id="GO:0016887">
    <property type="term" value="F:ATP hydrolysis activity"/>
    <property type="evidence" value="ECO:0007669"/>
    <property type="project" value="UniProtKB-UniRule"/>
</dbReference>
<comment type="domain">
    <text evidence="12">The arm domain is inserted in the first ABC transporter domain. Probably contacts ribosomal protein L1.</text>
</comment>
<dbReference type="GO" id="GO:0019843">
    <property type="term" value="F:rRNA binding"/>
    <property type="evidence" value="ECO:0007669"/>
    <property type="project" value="UniProtKB-UniRule"/>
</dbReference>
<dbReference type="InterPro" id="IPR003439">
    <property type="entry name" value="ABC_transporter-like_ATP-bd"/>
</dbReference>
<dbReference type="Pfam" id="PF00005">
    <property type="entry name" value="ABC_tran"/>
    <property type="match status" value="2"/>
</dbReference>
<dbReference type="Proteomes" id="UP001223336">
    <property type="component" value="Unassembled WGS sequence"/>
</dbReference>
<dbReference type="SUPFAM" id="SSF52540">
    <property type="entry name" value="P-loop containing nucleoside triphosphate hydrolases"/>
    <property type="match status" value="2"/>
</dbReference>
<dbReference type="EMBL" id="JAVFKN010000008">
    <property type="protein sequence ID" value="MDQ5768386.1"/>
    <property type="molecule type" value="Genomic_DNA"/>
</dbReference>
<dbReference type="GO" id="GO:0005737">
    <property type="term" value="C:cytoplasm"/>
    <property type="evidence" value="ECO:0007669"/>
    <property type="project" value="UniProtKB-SubCell"/>
</dbReference>
<evidence type="ECO:0000256" key="7">
    <source>
        <dbReference type="ARBA" id="ARBA00022801"/>
    </source>
</evidence>
<feature type="binding site" evidence="12">
    <location>
        <begin position="39"/>
        <end position="46"/>
    </location>
    <ligand>
        <name>ATP</name>
        <dbReference type="ChEBI" id="CHEBI:30616"/>
        <label>1</label>
    </ligand>
</feature>
<keyword evidence="3 12" id="KW-0820">tRNA-binding</keyword>
<keyword evidence="6 12" id="KW-0547">Nucleotide-binding</keyword>
<dbReference type="GO" id="GO:0043022">
    <property type="term" value="F:ribosome binding"/>
    <property type="evidence" value="ECO:0007669"/>
    <property type="project" value="UniProtKB-UniRule"/>
</dbReference>
<dbReference type="Proteomes" id="UP001229862">
    <property type="component" value="Chromosome"/>
</dbReference>
<dbReference type="CDD" id="cd03221">
    <property type="entry name" value="ABCF_EF-3"/>
    <property type="match status" value="2"/>
</dbReference>
<dbReference type="PROSITE" id="PS00211">
    <property type="entry name" value="ABC_TRANSPORTER_1"/>
    <property type="match status" value="1"/>
</dbReference>
<dbReference type="EC" id="3.6.1.-" evidence="12"/>
<feature type="binding site" evidence="12">
    <location>
        <begin position="356"/>
        <end position="363"/>
    </location>
    <ligand>
        <name>ATP</name>
        <dbReference type="ChEBI" id="CHEBI:30616"/>
        <label>2</label>
    </ligand>
</feature>
<evidence type="ECO:0000259" key="13">
    <source>
        <dbReference type="PROSITE" id="PS50893"/>
    </source>
</evidence>
<evidence type="ECO:0000256" key="1">
    <source>
        <dbReference type="ARBA" id="ARBA00005868"/>
    </source>
</evidence>